<accession>A0A7I7NQK4</accession>
<dbReference type="InterPro" id="IPR043504">
    <property type="entry name" value="Peptidase_S1_PA_chymotrypsin"/>
</dbReference>
<name>A0A7I7NQK4_9MYCO</name>
<protein>
    <submittedName>
        <fullName evidence="5">Serine protease PepA</fullName>
    </submittedName>
</protein>
<evidence type="ECO:0000256" key="2">
    <source>
        <dbReference type="ARBA" id="ARBA00022670"/>
    </source>
</evidence>
<dbReference type="SUPFAM" id="SSF50494">
    <property type="entry name" value="Trypsin-like serine proteases"/>
    <property type="match status" value="1"/>
</dbReference>
<dbReference type="InterPro" id="IPR009003">
    <property type="entry name" value="Peptidase_S1_PA"/>
</dbReference>
<gene>
    <name evidence="5" type="primary">pepA_2</name>
    <name evidence="5" type="ORF">MLAC_41040</name>
</gene>
<dbReference type="PANTHER" id="PTHR43343">
    <property type="entry name" value="PEPTIDASE S12"/>
    <property type="match status" value="1"/>
</dbReference>
<keyword evidence="3" id="KW-0378">Hydrolase</keyword>
<evidence type="ECO:0000256" key="3">
    <source>
        <dbReference type="ARBA" id="ARBA00022801"/>
    </source>
</evidence>
<dbReference type="AlphaFoldDB" id="A0A7I7NQK4"/>
<dbReference type="PROSITE" id="PS50106">
    <property type="entry name" value="PDZ"/>
    <property type="match status" value="1"/>
</dbReference>
<dbReference type="SUPFAM" id="SSF50156">
    <property type="entry name" value="PDZ domain-like"/>
    <property type="match status" value="1"/>
</dbReference>
<dbReference type="FunFam" id="2.40.10.10:FF:000143">
    <property type="entry name" value="Serine protease PepA"/>
    <property type="match status" value="1"/>
</dbReference>
<evidence type="ECO:0000313" key="5">
    <source>
        <dbReference type="EMBL" id="BBX98810.1"/>
    </source>
</evidence>
<proteinExistence type="inferred from homology"/>
<comment type="similarity">
    <text evidence="1">Belongs to the peptidase S1C family.</text>
</comment>
<dbReference type="KEGG" id="mlj:MLAC_41040"/>
<dbReference type="Gene3D" id="2.30.42.10">
    <property type="match status" value="1"/>
</dbReference>
<dbReference type="InterPro" id="IPR051201">
    <property type="entry name" value="Chloro_Bact_Ser_Proteases"/>
</dbReference>
<dbReference type="Proteomes" id="UP000466396">
    <property type="component" value="Chromosome"/>
</dbReference>
<sequence length="334" mass="32537">MATVLGLGLTTPPLGAQAAPIKDFPALPLDPSAMVAQVGPQVVNINTRLGYNNAVGAGTGIVIDPNGVVLTNNHVISGATDISAFSVGDGRTYGVDVVGYDRTQDVAVLQLRGAGGLPTAAIGGGVSIGEPIVALGNTGGAGGTPRAVPGRVVALGQTVQASDSLTGAEETLSGLIQVDAAIAPGDSGGPIVNNAGQVVGMNTAASDNFQMSQGGTGFAIPIGHAMGIAGQIRSGGGSPTVHIGPTAFLGLGVVDNNGNGARVQRVVGSAPAASVGISTGDVITAVDGVPINSATAMSDVLITHHPGDTIAVTWQSKSGGSRTENVTLAEGPPA</sequence>
<evidence type="ECO:0000256" key="1">
    <source>
        <dbReference type="ARBA" id="ARBA00010541"/>
    </source>
</evidence>
<dbReference type="Pfam" id="PF13365">
    <property type="entry name" value="Trypsin_2"/>
    <property type="match status" value="1"/>
</dbReference>
<reference evidence="5 6" key="1">
    <citation type="journal article" date="2019" name="Emerg. Microbes Infect.">
        <title>Comprehensive subspecies identification of 175 nontuberculous mycobacteria species based on 7547 genomic profiles.</title>
        <authorList>
            <person name="Matsumoto Y."/>
            <person name="Kinjo T."/>
            <person name="Motooka D."/>
            <person name="Nabeya D."/>
            <person name="Jung N."/>
            <person name="Uechi K."/>
            <person name="Horii T."/>
            <person name="Iida T."/>
            <person name="Fujita J."/>
            <person name="Nakamura S."/>
        </authorList>
    </citation>
    <scope>NUCLEOTIDE SEQUENCE [LARGE SCALE GENOMIC DNA]</scope>
    <source>
        <strain evidence="5 6">JCM 15657</strain>
    </source>
</reference>
<dbReference type="Gene3D" id="2.40.10.10">
    <property type="entry name" value="Trypsin-like serine proteases"/>
    <property type="match status" value="2"/>
</dbReference>
<keyword evidence="6" id="KW-1185">Reference proteome</keyword>
<dbReference type="EMBL" id="AP022581">
    <property type="protein sequence ID" value="BBX98810.1"/>
    <property type="molecule type" value="Genomic_DNA"/>
</dbReference>
<feature type="domain" description="PDZ" evidence="4">
    <location>
        <begin position="244"/>
        <end position="295"/>
    </location>
</feature>
<dbReference type="PANTHER" id="PTHR43343:SF3">
    <property type="entry name" value="PROTEASE DO-LIKE 8, CHLOROPLASTIC"/>
    <property type="match status" value="1"/>
</dbReference>
<dbReference type="InterPro" id="IPR001478">
    <property type="entry name" value="PDZ"/>
</dbReference>
<dbReference type="GO" id="GO:0006508">
    <property type="term" value="P:proteolysis"/>
    <property type="evidence" value="ECO:0007669"/>
    <property type="project" value="UniProtKB-KW"/>
</dbReference>
<dbReference type="InterPro" id="IPR001940">
    <property type="entry name" value="Peptidase_S1C"/>
</dbReference>
<evidence type="ECO:0000313" key="6">
    <source>
        <dbReference type="Proteomes" id="UP000466396"/>
    </source>
</evidence>
<dbReference type="PRINTS" id="PR00834">
    <property type="entry name" value="PROTEASES2C"/>
</dbReference>
<dbReference type="SMART" id="SM00228">
    <property type="entry name" value="PDZ"/>
    <property type="match status" value="1"/>
</dbReference>
<dbReference type="Pfam" id="PF13180">
    <property type="entry name" value="PDZ_2"/>
    <property type="match status" value="1"/>
</dbReference>
<organism evidence="5 6">
    <name type="scientific">Mycobacterium lacus</name>
    <dbReference type="NCBI Taxonomy" id="169765"/>
    <lineage>
        <taxon>Bacteria</taxon>
        <taxon>Bacillati</taxon>
        <taxon>Actinomycetota</taxon>
        <taxon>Actinomycetes</taxon>
        <taxon>Mycobacteriales</taxon>
        <taxon>Mycobacteriaceae</taxon>
        <taxon>Mycobacterium</taxon>
    </lineage>
</organism>
<dbReference type="GO" id="GO:0004252">
    <property type="term" value="F:serine-type endopeptidase activity"/>
    <property type="evidence" value="ECO:0007669"/>
    <property type="project" value="InterPro"/>
</dbReference>
<evidence type="ECO:0000259" key="4">
    <source>
        <dbReference type="PROSITE" id="PS50106"/>
    </source>
</evidence>
<keyword evidence="2 5" id="KW-0645">Protease</keyword>
<dbReference type="InterPro" id="IPR036034">
    <property type="entry name" value="PDZ_sf"/>
</dbReference>